<sequence>MDEMLSVIESKLQRAKAFFGPADGIGFEVNADSLQAVESDVERRRGEPGWDPDSDEADELVWLVGAFLGACIIDVTQGDWHVDDRGVPGVRLPNGVVAFPFGKARKALHSGVDGGESLVGFYRVVVEGFAAAENVAVPKSRLRRPGLLTKWTPPRGRN</sequence>
<name>K0F089_NOCB7</name>
<dbReference type="RefSeq" id="WP_014985604.1">
    <property type="nucleotide sequence ID" value="NC_018681.1"/>
</dbReference>
<dbReference type="HOGENOM" id="CLU_1667563_0_0_11"/>
<dbReference type="Proteomes" id="UP000006304">
    <property type="component" value="Chromosome"/>
</dbReference>
<proteinExistence type="predicted"/>
<accession>K0F089</accession>
<dbReference type="EMBL" id="CP003876">
    <property type="protein sequence ID" value="AFU02749.1"/>
    <property type="molecule type" value="Genomic_DNA"/>
</dbReference>
<reference evidence="1 2" key="1">
    <citation type="journal article" date="2012" name="J. Bacteriol.">
        <title>Complete genome sequence of Nocardia brasiliensis HUJEG-1.</title>
        <authorList>
            <person name="Vera-Cabrera L."/>
            <person name="Ortiz-Lopez R."/>
            <person name="Elizondo-Gonzalez R."/>
            <person name="Perez-Maya A.A."/>
            <person name="Ocampo-Candiani J."/>
        </authorList>
    </citation>
    <scope>NUCLEOTIDE SEQUENCE [LARGE SCALE GENOMIC DNA]</scope>
    <source>
        <strain evidence="2">ATCC 700358</strain>
    </source>
</reference>
<evidence type="ECO:0000313" key="1">
    <source>
        <dbReference type="EMBL" id="AFU02749.1"/>
    </source>
</evidence>
<gene>
    <name evidence="1" type="ORF">O3I_023970</name>
</gene>
<keyword evidence="2" id="KW-1185">Reference proteome</keyword>
<dbReference type="eggNOG" id="ENOG5032C63">
    <property type="taxonomic scope" value="Bacteria"/>
</dbReference>
<protein>
    <submittedName>
        <fullName evidence="1">Uncharacterized protein</fullName>
    </submittedName>
</protein>
<evidence type="ECO:0000313" key="2">
    <source>
        <dbReference type="Proteomes" id="UP000006304"/>
    </source>
</evidence>
<dbReference type="KEGG" id="nbr:O3I_023970"/>
<organism evidence="1 2">
    <name type="scientific">Nocardia brasiliensis (strain ATCC 700358 / HUJEG-1)</name>
    <dbReference type="NCBI Taxonomy" id="1133849"/>
    <lineage>
        <taxon>Bacteria</taxon>
        <taxon>Bacillati</taxon>
        <taxon>Actinomycetota</taxon>
        <taxon>Actinomycetes</taxon>
        <taxon>Mycobacteriales</taxon>
        <taxon>Nocardiaceae</taxon>
        <taxon>Nocardia</taxon>
    </lineage>
</organism>
<dbReference type="AlphaFoldDB" id="K0F089"/>